<evidence type="ECO:0000256" key="3">
    <source>
        <dbReference type="ARBA" id="ARBA00013184"/>
    </source>
</evidence>
<feature type="region of interest" description="Disordered" evidence="15">
    <location>
        <begin position="349"/>
        <end position="383"/>
    </location>
</feature>
<sequence>MPPQKRKHPHDAGAEPPPPDATVRRSTRQRPDAGADPEHQLRGGRPRAKPAEEPSNADGAARPAPRGRKSATTDVDNTTTTTTTTKTTTTTTTAVTTATTQTKPTTTTSTTTATTKHGAKTEPGFEATSPTLQENVPPRSPLDNGRRRVAQSKHSPPPQPKPRPSSQSQLQPQSQSQSKLQSQSKSRVLGPRPTQKTARPTPPSKGSGGQAPVVAGAGAVPITPRRTPSDKSNKPNKPNQPKTPKPPGTPHSDRNIDKVMFGNTCFKAWYPSYYAKEVLGDVSANAGGGNAKIGGGKRDLPMLDRLYICPCCFKYSKEMIPWWHHVQYCEKKAFVPGTKIYTHPCRSKTVAGPHAHPTSAASAGTAKGKGRRKGNSSDQSASEAMVNNGEWSVWEVDGEKDGLFCQNLSLFAKLFLDNKSVFFDVTGFNYFLLVYTPTMSETDATSSVRTDSALQPPAGPENSAPVSSDAQIFAPTCQPLRPRPQVVGFFSKEKMSWDNNNLACILVFPPWQRKGLGALLMGVSYEISRREGILGGPEKPISELGRKGYRRFWAGEITRWILELVPSGSSTEPTHTARSGKKEKERHRGDDAEEQEWLVVDVEQCSRHTWIVAEDCLAVLREMGVIEEAGPGSPLGGQGVAREGSADAGAQGKEKEEKESKRPSIPRVRIDKAAVRSWAVANRIDLTRACDPNGFVEGYALKRADDSEDEE</sequence>
<comment type="similarity">
    <text evidence="2">Belongs to the MYST (SAS/MOZ) family.</text>
</comment>
<dbReference type="SUPFAM" id="SSF55729">
    <property type="entry name" value="Acyl-CoA N-acyltransferases (Nat)"/>
    <property type="match status" value="1"/>
</dbReference>
<dbReference type="EC" id="2.3.1.48" evidence="3"/>
<keyword evidence="6" id="KW-0863">Zinc-finger</keyword>
<comment type="subcellular location">
    <subcellularLocation>
        <location evidence="1">Nucleus</location>
    </subcellularLocation>
</comment>
<feature type="compositionally biased region" description="Polar residues" evidence="15">
    <location>
        <begin position="568"/>
        <end position="577"/>
    </location>
</feature>
<keyword evidence="10" id="KW-0804">Transcription</keyword>
<evidence type="ECO:0000256" key="8">
    <source>
        <dbReference type="ARBA" id="ARBA00022990"/>
    </source>
</evidence>
<dbReference type="Gene3D" id="3.30.60.60">
    <property type="entry name" value="N-acetyl transferase-like"/>
    <property type="match status" value="1"/>
</dbReference>
<evidence type="ECO:0000256" key="12">
    <source>
        <dbReference type="ARBA" id="ARBA00023315"/>
    </source>
</evidence>
<feature type="compositionally biased region" description="Low complexity" evidence="15">
    <location>
        <begin position="210"/>
        <end position="221"/>
    </location>
</feature>
<evidence type="ECO:0000256" key="5">
    <source>
        <dbReference type="ARBA" id="ARBA00022723"/>
    </source>
</evidence>
<evidence type="ECO:0000256" key="6">
    <source>
        <dbReference type="ARBA" id="ARBA00022771"/>
    </source>
</evidence>
<keyword evidence="11" id="KW-0539">Nucleus</keyword>
<dbReference type="InterPro" id="IPR050603">
    <property type="entry name" value="MYST_HAT"/>
</dbReference>
<feature type="compositionally biased region" description="Low complexity" evidence="15">
    <location>
        <begin position="78"/>
        <end position="116"/>
    </location>
</feature>
<evidence type="ECO:0000256" key="2">
    <source>
        <dbReference type="ARBA" id="ARBA00010107"/>
    </source>
</evidence>
<feature type="active site" description="Proton donor/acceptor" evidence="14">
    <location>
        <position position="538"/>
    </location>
</feature>
<dbReference type="Pfam" id="PF01853">
    <property type="entry name" value="MOZ_SAS"/>
    <property type="match status" value="2"/>
</dbReference>
<dbReference type="GO" id="GO:0046972">
    <property type="term" value="F:histone H4K16 acetyltransferase activity"/>
    <property type="evidence" value="ECO:0007669"/>
    <property type="project" value="TreeGrafter"/>
</dbReference>
<evidence type="ECO:0000259" key="16">
    <source>
        <dbReference type="PROSITE" id="PS51726"/>
    </source>
</evidence>
<feature type="region of interest" description="Disordered" evidence="15">
    <location>
        <begin position="1"/>
        <end position="256"/>
    </location>
</feature>
<feature type="region of interest" description="Disordered" evidence="15">
    <location>
        <begin position="446"/>
        <end position="468"/>
    </location>
</feature>
<dbReference type="AlphaFoldDB" id="A0A1W2TK31"/>
<keyword evidence="5" id="KW-0479">Metal-binding</keyword>
<dbReference type="EMBL" id="DF977515">
    <property type="protein sequence ID" value="GAP88582.1"/>
    <property type="molecule type" value="Genomic_DNA"/>
</dbReference>
<feature type="region of interest" description="Disordered" evidence="15">
    <location>
        <begin position="568"/>
        <end position="592"/>
    </location>
</feature>
<dbReference type="OrthoDB" id="787137at2759"/>
<evidence type="ECO:0000256" key="9">
    <source>
        <dbReference type="ARBA" id="ARBA00023015"/>
    </source>
</evidence>
<dbReference type="PROSITE" id="PS51726">
    <property type="entry name" value="MYST_HAT"/>
    <property type="match status" value="1"/>
</dbReference>
<dbReference type="Gene3D" id="1.10.10.10">
    <property type="entry name" value="Winged helix-like DNA-binding domain superfamily/Winged helix DNA-binding domain"/>
    <property type="match status" value="1"/>
</dbReference>
<evidence type="ECO:0000256" key="11">
    <source>
        <dbReference type="ARBA" id="ARBA00023242"/>
    </source>
</evidence>
<organism evidence="17">
    <name type="scientific">Rosellinia necatrix</name>
    <name type="common">White root-rot fungus</name>
    <dbReference type="NCBI Taxonomy" id="77044"/>
    <lineage>
        <taxon>Eukaryota</taxon>
        <taxon>Fungi</taxon>
        <taxon>Dikarya</taxon>
        <taxon>Ascomycota</taxon>
        <taxon>Pezizomycotina</taxon>
        <taxon>Sordariomycetes</taxon>
        <taxon>Xylariomycetidae</taxon>
        <taxon>Xylariales</taxon>
        <taxon>Xylariaceae</taxon>
        <taxon>Rosellinia</taxon>
    </lineage>
</organism>
<dbReference type="InterPro" id="IPR002717">
    <property type="entry name" value="HAT_MYST-type"/>
</dbReference>
<feature type="compositionally biased region" description="Basic and acidic residues" evidence="15">
    <location>
        <begin position="652"/>
        <end position="668"/>
    </location>
</feature>
<keyword evidence="7" id="KW-0862">Zinc</keyword>
<protein>
    <recommendedName>
        <fullName evidence="3">histone acetyltransferase</fullName>
        <ecNumber evidence="3">2.3.1.48</ecNumber>
    </recommendedName>
</protein>
<evidence type="ECO:0000256" key="14">
    <source>
        <dbReference type="PIRSR" id="PIRSR602717-51"/>
    </source>
</evidence>
<keyword evidence="9" id="KW-0805">Transcription regulation</keyword>
<dbReference type="Gene3D" id="3.40.630.30">
    <property type="match status" value="2"/>
</dbReference>
<dbReference type="GO" id="GO:0005634">
    <property type="term" value="C:nucleus"/>
    <property type="evidence" value="ECO:0007669"/>
    <property type="project" value="UniProtKB-SubCell"/>
</dbReference>
<evidence type="ECO:0000256" key="7">
    <source>
        <dbReference type="ARBA" id="ARBA00022833"/>
    </source>
</evidence>
<keyword evidence="12" id="KW-0012">Acyltransferase</keyword>
<keyword evidence="4 17" id="KW-0808">Transferase</keyword>
<dbReference type="GO" id="GO:0035267">
    <property type="term" value="C:NuA4 histone acetyltransferase complex"/>
    <property type="evidence" value="ECO:0007669"/>
    <property type="project" value="TreeGrafter"/>
</dbReference>
<evidence type="ECO:0000313" key="17">
    <source>
        <dbReference type="EMBL" id="GAP88582.1"/>
    </source>
</evidence>
<dbReference type="GO" id="GO:0008270">
    <property type="term" value="F:zinc ion binding"/>
    <property type="evidence" value="ECO:0007669"/>
    <property type="project" value="UniProtKB-KW"/>
</dbReference>
<evidence type="ECO:0000256" key="1">
    <source>
        <dbReference type="ARBA" id="ARBA00004123"/>
    </source>
</evidence>
<dbReference type="InterPro" id="IPR016181">
    <property type="entry name" value="Acyl_CoA_acyltransferase"/>
</dbReference>
<evidence type="ECO:0000256" key="10">
    <source>
        <dbReference type="ARBA" id="ARBA00023163"/>
    </source>
</evidence>
<gene>
    <name evidence="17" type="ORF">SAMD00023353_7000560</name>
</gene>
<reference evidence="17" key="1">
    <citation type="submission" date="2016-03" db="EMBL/GenBank/DDBJ databases">
        <title>Draft genome sequence of Rosellinia necatrix.</title>
        <authorList>
            <person name="Kanematsu S."/>
        </authorList>
    </citation>
    <scope>NUCLEOTIDE SEQUENCE [LARGE SCALE GENOMIC DNA]</scope>
    <source>
        <strain evidence="17">W97</strain>
    </source>
</reference>
<dbReference type="PANTHER" id="PTHR10615">
    <property type="entry name" value="HISTONE ACETYLTRANSFERASE"/>
    <property type="match status" value="1"/>
</dbReference>
<evidence type="ECO:0000313" key="18">
    <source>
        <dbReference type="Proteomes" id="UP000054516"/>
    </source>
</evidence>
<dbReference type="STRING" id="77044.A0A1W2TK31"/>
<dbReference type="GO" id="GO:0006355">
    <property type="term" value="P:regulation of DNA-templated transcription"/>
    <property type="evidence" value="ECO:0007669"/>
    <property type="project" value="InterPro"/>
</dbReference>
<name>A0A1W2TK31_ROSNE</name>
<comment type="function">
    <text evidence="13">Catalytic component of the NuA4 histone acetyltransferase (HAT) complex which is involved in epigenetic transcriptional activation of selected genes principally by acetylation of nucleosomal histones H4, H3, H2B, H2A and H2A variant H2A.Z. Acetylates histone H4 to form H4K5ac, H4K8ac, H4K12ac and H4K16ac, histone H3 to form H3K14ac, and histone H2A to form H2AK4ac and H2AK7ac. The NuA4 complex is involved in the DNA damage response and is required for chromosome segregation. The NuA4 complex plays a direct role in repair of DNA double-strand breaks (DSBs) through homologous recombination. Recruitment to promoters depends on H3K4me. Also acetylates non-histone proteins. In addition to protein acetyltransferase, can use different acyl-CoA substrates, such as 2-hydroxyisobutanoyl-CoA (2-hydroxyisobutyryl-CoA) or (2E)-butenoyl-CoA (crotonyl-CoA), and is able to mediate protein 2-hydroxyisobutyrylation and crotonylation, respectively.</text>
</comment>
<proteinExistence type="inferred from homology"/>
<dbReference type="PANTHER" id="PTHR10615:SF219">
    <property type="entry name" value="HISTONE ACETYLTRANSFERASE KAT5"/>
    <property type="match status" value="1"/>
</dbReference>
<dbReference type="OMA" id="WITPEDC"/>
<feature type="compositionally biased region" description="Basic and acidic residues" evidence="15">
    <location>
        <begin position="29"/>
        <end position="41"/>
    </location>
</feature>
<dbReference type="Proteomes" id="UP000054516">
    <property type="component" value="Unassembled WGS sequence"/>
</dbReference>
<feature type="compositionally biased region" description="Low complexity" evidence="15">
    <location>
        <begin position="164"/>
        <end position="187"/>
    </location>
</feature>
<keyword evidence="18" id="KW-1185">Reference proteome</keyword>
<evidence type="ECO:0000256" key="13">
    <source>
        <dbReference type="ARBA" id="ARBA00045805"/>
    </source>
</evidence>
<feature type="domain" description="MYST-type HAT" evidence="16">
    <location>
        <begin position="251"/>
        <end position="680"/>
    </location>
</feature>
<keyword evidence="8" id="KW-0007">Acetylation</keyword>
<feature type="compositionally biased region" description="Basic and acidic residues" evidence="15">
    <location>
        <begin position="580"/>
        <end position="590"/>
    </location>
</feature>
<feature type="region of interest" description="Disordered" evidence="15">
    <location>
        <begin position="630"/>
        <end position="668"/>
    </location>
</feature>
<dbReference type="InterPro" id="IPR036388">
    <property type="entry name" value="WH-like_DNA-bd_sf"/>
</dbReference>
<accession>A0A1W2TK31</accession>
<evidence type="ECO:0000256" key="15">
    <source>
        <dbReference type="SAM" id="MobiDB-lite"/>
    </source>
</evidence>
<evidence type="ECO:0000256" key="4">
    <source>
        <dbReference type="ARBA" id="ARBA00022679"/>
    </source>
</evidence>